<reference evidence="2 3" key="1">
    <citation type="journal article" date="2000" name="Virology">
        <title>Complete genomic sequence of the Amsacta moorei entomopoxvirus: analysis and comparison with other poxviruses.</title>
        <authorList>
            <person name="Bawden A.L."/>
            <person name="Glassberg K.J."/>
            <person name="Diggans J."/>
            <person name="Shaw R."/>
            <person name="Farmerie W."/>
            <person name="Moyer R.W."/>
        </authorList>
    </citation>
    <scope>NUCLEOTIDE SEQUENCE [LARGE SCALE GENOMIC DNA]</scope>
</reference>
<evidence type="ECO:0000313" key="3">
    <source>
        <dbReference type="Proteomes" id="UP000000872"/>
    </source>
</evidence>
<protein>
    <submittedName>
        <fullName evidence="2">AMV154</fullName>
    </submittedName>
</protein>
<keyword evidence="1" id="KW-1133">Transmembrane helix</keyword>
<proteinExistence type="predicted"/>
<accession>Q9EMP5</accession>
<feature type="transmembrane region" description="Helical" evidence="1">
    <location>
        <begin position="17"/>
        <end position="45"/>
    </location>
</feature>
<dbReference type="RefSeq" id="NP_064936.1">
    <property type="nucleotide sequence ID" value="NC_002520.1"/>
</dbReference>
<evidence type="ECO:0000256" key="1">
    <source>
        <dbReference type="SAM" id="Phobius"/>
    </source>
</evidence>
<gene>
    <name evidence="2" type="primary">AMV154</name>
</gene>
<organism evidence="2 3">
    <name type="scientific">Amsacta moorei entomopoxvirus</name>
    <name type="common">AmEPV</name>
    <dbReference type="NCBI Taxonomy" id="28321"/>
    <lineage>
        <taxon>Viruses</taxon>
        <taxon>Varidnaviria</taxon>
        <taxon>Bamfordvirae</taxon>
        <taxon>Nucleocytoviricota</taxon>
        <taxon>Pokkesviricetes</taxon>
        <taxon>Chitovirales</taxon>
        <taxon>Poxviridae</taxon>
        <taxon>Entomopoxvirinae</taxon>
        <taxon>Betaentomopoxvirus</taxon>
    </lineage>
</organism>
<dbReference type="KEGG" id="vg:1494744"/>
<keyword evidence="1" id="KW-0472">Membrane</keyword>
<keyword evidence="1" id="KW-0812">Transmembrane</keyword>
<name>Q9EMP5_AMEPV</name>
<keyword evidence="3" id="KW-1185">Reference proteome</keyword>
<sequence>MYMIYILISHIWFHFKIWFKIICFSYICNIINNFIFKFINFFYIFKVFFNVRKRKIINNIIYNFTT</sequence>
<dbReference type="EMBL" id="AF250284">
    <property type="protein sequence ID" value="AAG02860.1"/>
    <property type="molecule type" value="Genomic_DNA"/>
</dbReference>
<dbReference type="GeneID" id="1494744"/>
<dbReference type="Proteomes" id="UP000000872">
    <property type="component" value="Segment"/>
</dbReference>
<organismHost>
    <name type="scientific">Amsacta</name>
    <dbReference type="NCBI Taxonomy" id="340055"/>
</organismHost>
<evidence type="ECO:0000313" key="2">
    <source>
        <dbReference type="EMBL" id="AAG02860.1"/>
    </source>
</evidence>